<accession>A0A0C9VD37</accession>
<protein>
    <submittedName>
        <fullName evidence="1">Unplaced genomic scaffold scaffold_16, whole genome shotgun sequence</fullName>
    </submittedName>
</protein>
<keyword evidence="2" id="KW-1185">Reference proteome</keyword>
<dbReference type="HOGENOM" id="CLU_2904460_0_0_1"/>
<evidence type="ECO:0000313" key="1">
    <source>
        <dbReference type="EMBL" id="KIJ63494.1"/>
    </source>
</evidence>
<name>A0A0C9VD37_9AGAM</name>
<organism evidence="1 2">
    <name type="scientific">Hydnomerulius pinastri MD-312</name>
    <dbReference type="NCBI Taxonomy" id="994086"/>
    <lineage>
        <taxon>Eukaryota</taxon>
        <taxon>Fungi</taxon>
        <taxon>Dikarya</taxon>
        <taxon>Basidiomycota</taxon>
        <taxon>Agaricomycotina</taxon>
        <taxon>Agaricomycetes</taxon>
        <taxon>Agaricomycetidae</taxon>
        <taxon>Boletales</taxon>
        <taxon>Boletales incertae sedis</taxon>
        <taxon>Leucogyrophana</taxon>
    </lineage>
</organism>
<gene>
    <name evidence="1" type="ORF">HYDPIDRAFT_112912</name>
</gene>
<dbReference type="EMBL" id="KN839850">
    <property type="protein sequence ID" value="KIJ63494.1"/>
    <property type="molecule type" value="Genomic_DNA"/>
</dbReference>
<dbReference type="AlphaFoldDB" id="A0A0C9VD37"/>
<sequence>MLLAYPHILLILQMTIVFLYNLSHSFVLSLPLPETSYCARYVKADKELNTKYSRDRRTTDSD</sequence>
<proteinExistence type="predicted"/>
<dbReference type="Proteomes" id="UP000053820">
    <property type="component" value="Unassembled WGS sequence"/>
</dbReference>
<evidence type="ECO:0000313" key="2">
    <source>
        <dbReference type="Proteomes" id="UP000053820"/>
    </source>
</evidence>
<reference evidence="1 2" key="1">
    <citation type="submission" date="2014-04" db="EMBL/GenBank/DDBJ databases">
        <title>Evolutionary Origins and Diversification of the Mycorrhizal Mutualists.</title>
        <authorList>
            <consortium name="DOE Joint Genome Institute"/>
            <consortium name="Mycorrhizal Genomics Consortium"/>
            <person name="Kohler A."/>
            <person name="Kuo A."/>
            <person name="Nagy L.G."/>
            <person name="Floudas D."/>
            <person name="Copeland A."/>
            <person name="Barry K.W."/>
            <person name="Cichocki N."/>
            <person name="Veneault-Fourrey C."/>
            <person name="LaButti K."/>
            <person name="Lindquist E.A."/>
            <person name="Lipzen A."/>
            <person name="Lundell T."/>
            <person name="Morin E."/>
            <person name="Murat C."/>
            <person name="Riley R."/>
            <person name="Ohm R."/>
            <person name="Sun H."/>
            <person name="Tunlid A."/>
            <person name="Henrissat B."/>
            <person name="Grigoriev I.V."/>
            <person name="Hibbett D.S."/>
            <person name="Martin F."/>
        </authorList>
    </citation>
    <scope>NUCLEOTIDE SEQUENCE [LARGE SCALE GENOMIC DNA]</scope>
    <source>
        <strain evidence="1 2">MD-312</strain>
    </source>
</reference>